<dbReference type="Pfam" id="PF00753">
    <property type="entry name" value="Lactamase_B"/>
    <property type="match status" value="1"/>
</dbReference>
<dbReference type="Proteomes" id="UP000663870">
    <property type="component" value="Unassembled WGS sequence"/>
</dbReference>
<dbReference type="EMBL" id="CAJNOL010000508">
    <property type="protein sequence ID" value="CAF1095854.1"/>
    <property type="molecule type" value="Genomic_DNA"/>
</dbReference>
<dbReference type="InterPro" id="IPR036866">
    <property type="entry name" value="RibonucZ/Hydroxyglut_hydro"/>
</dbReference>
<dbReference type="PANTHER" id="PTHR46504:SF2">
    <property type="entry name" value="TRNASE Z TRZ1"/>
    <property type="match status" value="1"/>
</dbReference>
<gene>
    <name evidence="2" type="ORF">JXQ802_LOCUS18943</name>
</gene>
<feature type="domain" description="Metallo-beta-lactamase" evidence="1">
    <location>
        <begin position="66"/>
        <end position="125"/>
    </location>
</feature>
<evidence type="ECO:0000313" key="3">
    <source>
        <dbReference type="Proteomes" id="UP000663870"/>
    </source>
</evidence>
<dbReference type="SUPFAM" id="SSF56281">
    <property type="entry name" value="Metallo-hydrolase/oxidoreductase"/>
    <property type="match status" value="1"/>
</dbReference>
<reference evidence="2" key="1">
    <citation type="submission" date="2021-02" db="EMBL/GenBank/DDBJ databases">
        <authorList>
            <person name="Nowell W R."/>
        </authorList>
    </citation>
    <scope>NUCLEOTIDE SEQUENCE</scope>
</reference>
<proteinExistence type="predicted"/>
<accession>A0A814NS28</accession>
<dbReference type="InterPro" id="IPR001279">
    <property type="entry name" value="Metallo-B-lactamas"/>
</dbReference>
<keyword evidence="3" id="KW-1185">Reference proteome</keyword>
<name>A0A814NS28_9BILA</name>
<evidence type="ECO:0000313" key="2">
    <source>
        <dbReference type="EMBL" id="CAF1095854.1"/>
    </source>
</evidence>
<evidence type="ECO:0000259" key="1">
    <source>
        <dbReference type="Pfam" id="PF00753"/>
    </source>
</evidence>
<dbReference type="PANTHER" id="PTHR46504">
    <property type="entry name" value="TRNASE Z TRZ1"/>
    <property type="match status" value="1"/>
</dbReference>
<protein>
    <recommendedName>
        <fullName evidence="1">Metallo-beta-lactamase domain-containing protein</fullName>
    </recommendedName>
</protein>
<dbReference type="Gene3D" id="3.60.15.10">
    <property type="entry name" value="Ribonuclease Z/Hydroxyacylglutathione hydrolase-like"/>
    <property type="match status" value="1"/>
</dbReference>
<organism evidence="2 3">
    <name type="scientific">Rotaria sordida</name>
    <dbReference type="NCBI Taxonomy" id="392033"/>
    <lineage>
        <taxon>Eukaryota</taxon>
        <taxon>Metazoa</taxon>
        <taxon>Spiralia</taxon>
        <taxon>Gnathifera</taxon>
        <taxon>Rotifera</taxon>
        <taxon>Eurotatoria</taxon>
        <taxon>Bdelloidea</taxon>
        <taxon>Philodinida</taxon>
        <taxon>Philodinidae</taxon>
        <taxon>Rotaria</taxon>
    </lineage>
</organism>
<dbReference type="AlphaFoldDB" id="A0A814NS28"/>
<comment type="caution">
    <text evidence="2">The sequence shown here is derived from an EMBL/GenBank/DDBJ whole genome shotgun (WGS) entry which is preliminary data.</text>
</comment>
<sequence>MSSMFPVSTPSTSEWLCSNGILSWKFPPSIGSYTLIGRSRAADATSLFIPELDMLLDCGCLVTVTRPHYIFITHSHSDHCLDITRLLSRLRPPQIYLPISAVQPMKDYIEKCQILRGAGRIDPDPKQWTPNCELIGVKHDDLLPFRKTMKIRTFDMDHSVPCCGYGFYERRQKLKKEYEHLTSKDIANMRRVNKDLELCEERLFPLFAFMGDTTAIIFDKYQVELFQFPLIIIECSFIDNEQHAERASDVKHVIWDDLQPYVLQHPEIIFVLIHFSQQYKSEKIREFFQKLNLPNVVPFI</sequence>